<evidence type="ECO:0000256" key="12">
    <source>
        <dbReference type="ARBA" id="ARBA00072736"/>
    </source>
</evidence>
<dbReference type="PRINTS" id="PR00326">
    <property type="entry name" value="GTP1OBG"/>
</dbReference>
<accession>A0A0R3T1P8</accession>
<evidence type="ECO:0000256" key="9">
    <source>
        <dbReference type="ARBA" id="ARBA00023128"/>
    </source>
</evidence>
<dbReference type="STRING" id="102285.A0A0R3T1P8"/>
<dbReference type="FunFam" id="3.10.20.30:FF:000003">
    <property type="entry name" value="Developmentally-regulated GTP-binding protein 1"/>
    <property type="match status" value="1"/>
</dbReference>
<keyword evidence="6" id="KW-0547">Nucleotide-binding</keyword>
<evidence type="ECO:0000256" key="6">
    <source>
        <dbReference type="ARBA" id="ARBA00022741"/>
    </source>
</evidence>
<dbReference type="GO" id="GO:0003924">
    <property type="term" value="F:GTPase activity"/>
    <property type="evidence" value="ECO:0007669"/>
    <property type="project" value="InterPro"/>
</dbReference>
<feature type="domain" description="OBG-type G" evidence="14">
    <location>
        <begin position="64"/>
        <end position="289"/>
    </location>
</feature>
<dbReference type="InterPro" id="IPR036549">
    <property type="entry name" value="CX6/COA6-like_sf"/>
</dbReference>
<dbReference type="EMBL" id="UZAE01000256">
    <property type="protein sequence ID" value="VDN96670.1"/>
    <property type="molecule type" value="Genomic_DNA"/>
</dbReference>
<evidence type="ECO:0000256" key="13">
    <source>
        <dbReference type="ARBA" id="ARBA00080795"/>
    </source>
</evidence>
<dbReference type="GO" id="GO:0005739">
    <property type="term" value="C:mitochondrion"/>
    <property type="evidence" value="ECO:0007669"/>
    <property type="project" value="UniProtKB-SubCell"/>
</dbReference>
<dbReference type="GO" id="GO:0046872">
    <property type="term" value="F:metal ion binding"/>
    <property type="evidence" value="ECO:0007669"/>
    <property type="project" value="UniProtKB-KW"/>
</dbReference>
<dbReference type="OrthoDB" id="603at2759"/>
<dbReference type="SUPFAM" id="SSF81271">
    <property type="entry name" value="TGS-like"/>
    <property type="match status" value="1"/>
</dbReference>
<evidence type="ECO:0000313" key="17">
    <source>
        <dbReference type="Proteomes" id="UP000278807"/>
    </source>
</evidence>
<evidence type="ECO:0000256" key="4">
    <source>
        <dbReference type="ARBA" id="ARBA00022490"/>
    </source>
</evidence>
<dbReference type="Gene3D" id="1.10.10.140">
    <property type="entry name" value="Cytochrome c oxidase, subunit VIb"/>
    <property type="match status" value="1"/>
</dbReference>
<dbReference type="CDD" id="cd01896">
    <property type="entry name" value="DRG"/>
    <property type="match status" value="1"/>
</dbReference>
<dbReference type="InterPro" id="IPR031167">
    <property type="entry name" value="G_OBG"/>
</dbReference>
<evidence type="ECO:0000256" key="11">
    <source>
        <dbReference type="ARBA" id="ARBA00023242"/>
    </source>
</evidence>
<dbReference type="AlphaFoldDB" id="A0A0R3T1P8"/>
<evidence type="ECO:0000256" key="3">
    <source>
        <dbReference type="ARBA" id="ARBA00004496"/>
    </source>
</evidence>
<dbReference type="InterPro" id="IPR012675">
    <property type="entry name" value="Beta-grasp_dom_sf"/>
</dbReference>
<dbReference type="Pfam" id="PF02824">
    <property type="entry name" value="TGS"/>
    <property type="match status" value="1"/>
</dbReference>
<evidence type="ECO:0000256" key="1">
    <source>
        <dbReference type="ARBA" id="ARBA00004123"/>
    </source>
</evidence>
<dbReference type="InterPro" id="IPR005225">
    <property type="entry name" value="Small_GTP-bd"/>
</dbReference>
<keyword evidence="5" id="KW-0479">Metal-binding</keyword>
<dbReference type="PROSITE" id="PS51880">
    <property type="entry name" value="TGS"/>
    <property type="match status" value="1"/>
</dbReference>
<dbReference type="InterPro" id="IPR027417">
    <property type="entry name" value="P-loop_NTPase"/>
</dbReference>
<dbReference type="GO" id="GO:0005525">
    <property type="term" value="F:GTP binding"/>
    <property type="evidence" value="ECO:0007669"/>
    <property type="project" value="UniProtKB-KW"/>
</dbReference>
<keyword evidence="11" id="KW-0539">Nucleus</keyword>
<keyword evidence="7" id="KW-0378">Hydrolase</keyword>
<dbReference type="SUPFAM" id="SSF47694">
    <property type="entry name" value="Cytochrome c oxidase subunit h"/>
    <property type="match status" value="1"/>
</dbReference>
<feature type="domain" description="TGS" evidence="15">
    <location>
        <begin position="289"/>
        <end position="365"/>
    </location>
</feature>
<evidence type="ECO:0000256" key="10">
    <source>
        <dbReference type="ARBA" id="ARBA00023134"/>
    </source>
</evidence>
<dbReference type="PROSITE" id="PS51710">
    <property type="entry name" value="G_OBG"/>
    <property type="match status" value="1"/>
</dbReference>
<evidence type="ECO:0000259" key="14">
    <source>
        <dbReference type="PROSITE" id="PS51710"/>
    </source>
</evidence>
<dbReference type="InterPro" id="IPR045001">
    <property type="entry name" value="DRG"/>
</dbReference>
<dbReference type="Gene3D" id="6.10.140.1070">
    <property type="match status" value="2"/>
</dbReference>
<protein>
    <recommendedName>
        <fullName evidence="12">Developmentally-regulated GTP-binding protein 1</fullName>
    </recommendedName>
    <alternativeName>
        <fullName evidence="13">Translation factor GTPase DRG1</fullName>
    </alternativeName>
</protein>
<keyword evidence="10" id="KW-0342">GTP-binding</keyword>
<reference evidence="18" key="1">
    <citation type="submission" date="2017-02" db="UniProtKB">
        <authorList>
            <consortium name="WormBaseParasite"/>
        </authorList>
    </citation>
    <scope>IDENTIFICATION</scope>
</reference>
<dbReference type="PROSITE" id="PS00905">
    <property type="entry name" value="GTP1_OBG"/>
    <property type="match status" value="1"/>
</dbReference>
<dbReference type="CDD" id="cd17230">
    <property type="entry name" value="TGS_DRG1"/>
    <property type="match status" value="1"/>
</dbReference>
<dbReference type="InterPro" id="IPR004095">
    <property type="entry name" value="TGS"/>
</dbReference>
<dbReference type="FunFam" id="3.40.50.300:FF:002634">
    <property type="entry name" value="Small GTP-binding protein"/>
    <property type="match status" value="1"/>
</dbReference>
<dbReference type="Proteomes" id="UP000278807">
    <property type="component" value="Unassembled WGS sequence"/>
</dbReference>
<evidence type="ECO:0000256" key="8">
    <source>
        <dbReference type="ARBA" id="ARBA00022842"/>
    </source>
</evidence>
<keyword evidence="4" id="KW-0963">Cytoplasm</keyword>
<dbReference type="InterPro" id="IPR006073">
    <property type="entry name" value="GTP-bd"/>
</dbReference>
<dbReference type="SUPFAM" id="SSF52540">
    <property type="entry name" value="P-loop containing nucleoside triphosphate hydrolases"/>
    <property type="match status" value="1"/>
</dbReference>
<organism evidence="18">
    <name type="scientific">Rodentolepis nana</name>
    <name type="common">Dwarf tapeworm</name>
    <name type="synonym">Hymenolepis nana</name>
    <dbReference type="NCBI Taxonomy" id="102285"/>
    <lineage>
        <taxon>Eukaryota</taxon>
        <taxon>Metazoa</taxon>
        <taxon>Spiralia</taxon>
        <taxon>Lophotrochozoa</taxon>
        <taxon>Platyhelminthes</taxon>
        <taxon>Cestoda</taxon>
        <taxon>Eucestoda</taxon>
        <taxon>Cyclophyllidea</taxon>
        <taxon>Hymenolepididae</taxon>
        <taxon>Rodentolepis</taxon>
    </lineage>
</organism>
<proteinExistence type="predicted"/>
<evidence type="ECO:0000259" key="15">
    <source>
        <dbReference type="PROSITE" id="PS51880"/>
    </source>
</evidence>
<gene>
    <name evidence="16" type="ORF">HNAJ_LOCUS811</name>
</gene>
<dbReference type="PANTHER" id="PTHR43127">
    <property type="entry name" value="DEVELOPMENTALLY-REGULATED GTP-BINDING PROTEIN 2"/>
    <property type="match status" value="1"/>
</dbReference>
<evidence type="ECO:0000256" key="7">
    <source>
        <dbReference type="ARBA" id="ARBA00022801"/>
    </source>
</evidence>
<comment type="subcellular location">
    <subcellularLocation>
        <location evidence="3">Cytoplasm</location>
    </subcellularLocation>
    <subcellularLocation>
        <location evidence="2">Mitochondrion</location>
    </subcellularLocation>
    <subcellularLocation>
        <location evidence="1">Nucleus</location>
    </subcellularLocation>
</comment>
<dbReference type="Gene3D" id="3.10.20.30">
    <property type="match status" value="1"/>
</dbReference>
<dbReference type="WBParaSite" id="HNAJ_0000081101-mRNA-1">
    <property type="protein sequence ID" value="HNAJ_0000081101-mRNA-1"/>
    <property type="gene ID" value="HNAJ_0000081101"/>
</dbReference>
<dbReference type="GO" id="GO:0005634">
    <property type="term" value="C:nucleus"/>
    <property type="evidence" value="ECO:0007669"/>
    <property type="project" value="UniProtKB-SubCell"/>
</dbReference>
<dbReference type="InterPro" id="IPR006074">
    <property type="entry name" value="GTP1-OBG_CS"/>
</dbReference>
<keyword evidence="17" id="KW-1185">Reference proteome</keyword>
<dbReference type="GO" id="GO:0031116">
    <property type="term" value="P:positive regulation of microtubule polymerization"/>
    <property type="evidence" value="ECO:0007669"/>
    <property type="project" value="UniProtKB-ARBA"/>
</dbReference>
<evidence type="ECO:0000256" key="5">
    <source>
        <dbReference type="ARBA" id="ARBA00022723"/>
    </source>
</evidence>
<keyword evidence="8" id="KW-0460">Magnesium</keyword>
<dbReference type="GO" id="GO:0008092">
    <property type="term" value="F:cytoskeletal protein binding"/>
    <property type="evidence" value="ECO:0007669"/>
    <property type="project" value="UniProtKB-ARBA"/>
</dbReference>
<name>A0A0R3T1P8_RODNA</name>
<dbReference type="Pfam" id="PF01926">
    <property type="entry name" value="MMR_HSR1"/>
    <property type="match status" value="1"/>
</dbReference>
<dbReference type="InterPro" id="IPR031662">
    <property type="entry name" value="GTP-binding_2"/>
</dbReference>
<dbReference type="InterPro" id="IPR012676">
    <property type="entry name" value="TGS-like"/>
</dbReference>
<evidence type="ECO:0000313" key="18">
    <source>
        <dbReference type="WBParaSite" id="HNAJ_0000081101-mRNA-1"/>
    </source>
</evidence>
<evidence type="ECO:0000256" key="2">
    <source>
        <dbReference type="ARBA" id="ARBA00004173"/>
    </source>
</evidence>
<dbReference type="Pfam" id="PF16897">
    <property type="entry name" value="MMR_HSR1_Xtn"/>
    <property type="match status" value="1"/>
</dbReference>
<keyword evidence="9" id="KW-0496">Mitochondrion</keyword>
<evidence type="ECO:0000313" key="16">
    <source>
        <dbReference type="EMBL" id="VDN96670.1"/>
    </source>
</evidence>
<dbReference type="NCBIfam" id="TIGR00231">
    <property type="entry name" value="small_GTP"/>
    <property type="match status" value="1"/>
</dbReference>
<reference evidence="16 17" key="2">
    <citation type="submission" date="2018-11" db="EMBL/GenBank/DDBJ databases">
        <authorList>
            <consortium name="Pathogen Informatics"/>
        </authorList>
    </citation>
    <scope>NUCLEOTIDE SEQUENCE [LARGE SCALE GENOMIC DNA]</scope>
</reference>
<sequence length="434" mass="48651">MSILQKIAEIEAEMARTQKNKATMGHIGLLKARLAKLRRELIEPKGGGGGGGGEGFDVAKTGDARVGFVGFPSVGKSTLLTNLAGVYSEVAAYEFTTLTTVPGVIRYKGAKIQLLDLPGIIEGAKDGKGRGKQVIAVARTCSLILMVLDVLKPLQHKRLLEHELEGFGIRLNKQPPNISFRKKDKGGINFQSLVPLTELDKETVKTILNEYKIHNADVTFKCDASAEDLIDVIEGNRVYIPCIYVLNKIDQISIEELDIICKVPHCVPISAHHKWNFDELLEKMWDYLSLIRIYTKPKGQLPDYSSPVILKSFAHTIEDFCNKIHRSIIKEFKYAIVWGSSVKHQPQRVGKDHVVDDEDVVQIVKREEREACWQARDAFWSCIKEAYADVTKVPDEPEETLKVPQCRSLRKTYESLCPGAWWLVNVSVCSRKLA</sequence>